<dbReference type="EMBL" id="SOSA01000156">
    <property type="protein sequence ID" value="THC95458.1"/>
    <property type="molecule type" value="Genomic_DNA"/>
</dbReference>
<dbReference type="GO" id="GO:0005634">
    <property type="term" value="C:nucleus"/>
    <property type="evidence" value="ECO:0007669"/>
    <property type="project" value="TreeGrafter"/>
</dbReference>
<evidence type="ECO:0000256" key="2">
    <source>
        <dbReference type="ARBA" id="ARBA00017386"/>
    </source>
</evidence>
<dbReference type="GO" id="GO:0003677">
    <property type="term" value="F:DNA binding"/>
    <property type="evidence" value="ECO:0007669"/>
    <property type="project" value="InterPro"/>
</dbReference>
<evidence type="ECO:0000256" key="10">
    <source>
        <dbReference type="ARBA" id="ARBA00045702"/>
    </source>
</evidence>
<evidence type="ECO:0000256" key="9">
    <source>
        <dbReference type="ARBA" id="ARBA00045008"/>
    </source>
</evidence>
<evidence type="ECO:0000256" key="4">
    <source>
        <dbReference type="ARBA" id="ARBA00022801"/>
    </source>
</evidence>
<organism evidence="13 14">
    <name type="scientific">Aspergillus tanneri</name>
    <dbReference type="NCBI Taxonomy" id="1220188"/>
    <lineage>
        <taxon>Eukaryota</taxon>
        <taxon>Fungi</taxon>
        <taxon>Dikarya</taxon>
        <taxon>Ascomycota</taxon>
        <taxon>Pezizomycotina</taxon>
        <taxon>Eurotiomycetes</taxon>
        <taxon>Eurotiomycetidae</taxon>
        <taxon>Eurotiales</taxon>
        <taxon>Aspergillaceae</taxon>
        <taxon>Aspergillus</taxon>
        <taxon>Aspergillus subgen. Circumdati</taxon>
    </lineage>
</organism>
<evidence type="ECO:0000259" key="12">
    <source>
        <dbReference type="PROSITE" id="PS51193"/>
    </source>
</evidence>
<dbReference type="Gene3D" id="3.40.50.300">
    <property type="entry name" value="P-loop containing nucleotide triphosphate hydrolases"/>
    <property type="match status" value="1"/>
</dbReference>
<evidence type="ECO:0000256" key="8">
    <source>
        <dbReference type="ARBA" id="ARBA00044998"/>
    </source>
</evidence>
<dbReference type="GO" id="GO:0003678">
    <property type="term" value="F:DNA helicase activity"/>
    <property type="evidence" value="ECO:0007669"/>
    <property type="project" value="InterPro"/>
</dbReference>
<evidence type="ECO:0000256" key="3">
    <source>
        <dbReference type="ARBA" id="ARBA00022741"/>
    </source>
</evidence>
<dbReference type="InterPro" id="IPR010614">
    <property type="entry name" value="RAD3-like_helicase_DEAD"/>
</dbReference>
<dbReference type="GO" id="GO:0016818">
    <property type="term" value="F:hydrolase activity, acting on acid anhydrides, in phosphorus-containing anhydrides"/>
    <property type="evidence" value="ECO:0007669"/>
    <property type="project" value="InterPro"/>
</dbReference>
<dbReference type="Pfam" id="PF06733">
    <property type="entry name" value="DEAD_2"/>
    <property type="match status" value="1"/>
</dbReference>
<reference evidence="13 14" key="1">
    <citation type="submission" date="2019-03" db="EMBL/GenBank/DDBJ databases">
        <title>The genome sequence of a newly discovered highly antifungal drug resistant Aspergillus species, Aspergillus tanneri NIH 1004.</title>
        <authorList>
            <person name="Mounaud S."/>
            <person name="Singh I."/>
            <person name="Joardar V."/>
            <person name="Pakala S."/>
            <person name="Pakala S."/>
            <person name="Venepally P."/>
            <person name="Hoover J."/>
            <person name="Nierman W."/>
            <person name="Chung J."/>
            <person name="Losada L."/>
        </authorList>
    </citation>
    <scope>NUCLEOTIDE SEQUENCE [LARGE SCALE GENOMIC DNA]</scope>
    <source>
        <strain evidence="13 14">NIH1004</strain>
    </source>
</reference>
<evidence type="ECO:0000313" key="13">
    <source>
        <dbReference type="EMBL" id="THC95458.1"/>
    </source>
</evidence>
<name>A0A4S3JLB0_9EURO</name>
<proteinExistence type="predicted"/>
<dbReference type="InterPro" id="IPR027417">
    <property type="entry name" value="P-loop_NTPase"/>
</dbReference>
<dbReference type="PANTHER" id="PTHR11472:SF41">
    <property type="entry name" value="ATP-DEPENDENT DNA HELICASE DDX11-RELATED"/>
    <property type="match status" value="1"/>
</dbReference>
<keyword evidence="6" id="KW-0131">Cell cycle</keyword>
<dbReference type="InterPro" id="IPR045028">
    <property type="entry name" value="DinG/Rad3-like"/>
</dbReference>
<comment type="function">
    <text evidence="10">ATP-dependent DNA helicase important for chromosome transmission and normal cell cycle progression in G(2)/M. May have a role in changing DNA topology to allow the loading of proteins involved in maintaining sister chromatid cohesion in the vicinity of the centromeres. Has a specific role in chromosome segregation during meiosis II.</text>
</comment>
<evidence type="ECO:0000256" key="1">
    <source>
        <dbReference type="ARBA" id="ARBA00016387"/>
    </source>
</evidence>
<dbReference type="InterPro" id="IPR014013">
    <property type="entry name" value="Helic_SF1/SF2_ATP-bd_DinG/Rad3"/>
</dbReference>
<dbReference type="SMART" id="SM00488">
    <property type="entry name" value="DEXDc2"/>
    <property type="match status" value="1"/>
</dbReference>
<dbReference type="VEuPathDB" id="FungiDB:EYZ11_005052"/>
<feature type="region of interest" description="Disordered" evidence="11">
    <location>
        <begin position="102"/>
        <end position="121"/>
    </location>
</feature>
<dbReference type="GO" id="GO:0005524">
    <property type="term" value="F:ATP binding"/>
    <property type="evidence" value="ECO:0007669"/>
    <property type="project" value="UniProtKB-KW"/>
</dbReference>
<dbReference type="PROSITE" id="PS51193">
    <property type="entry name" value="HELICASE_ATP_BIND_2"/>
    <property type="match status" value="1"/>
</dbReference>
<accession>A0A4S3JLB0</accession>
<sequence>MDLRPEDFNHPYSPYDIQLEFMRALYNCLEERKVAIFESPTGTRNTFQGIVDKTTRDEGEPEWMLEFAKRESSRAITDKKKELEERLANIRQEEEKLRAARENLESHRKRQKTSTSSTDLDVQNEDYFALDDYDSENEDRMISKQQPEHPTGLSASTLELLEHFQGKIPSRTQGEDDGDDCVKIFYCSRTHSQLTQFVSELRRIVLPSSIPKELELGFVEEELEERVKHLPLGSRKNLCINPRVASLENQTSINERCLDLQQPGVAAERKCPFLPSKKEEVPLFRFRDHALATVRDIEDLGKLGKKIAANIYYTIDNVRAEV</sequence>
<dbReference type="GO" id="GO:0034085">
    <property type="term" value="P:establishment of sister chromatid cohesion"/>
    <property type="evidence" value="ECO:0007669"/>
    <property type="project" value="TreeGrafter"/>
</dbReference>
<dbReference type="STRING" id="1220188.A0A4S3JLB0"/>
<keyword evidence="4" id="KW-0378">Hydrolase</keyword>
<comment type="caution">
    <text evidence="13">The sequence shown here is derived from an EMBL/GenBank/DDBJ whole genome shotgun (WGS) entry which is preliminary data.</text>
</comment>
<protein>
    <recommendedName>
        <fullName evidence="2">ATP-dependent DNA helicase CHL1</fullName>
    </recommendedName>
    <alternativeName>
        <fullName evidence="1">ATP-dependent DNA helicase chl1</fullName>
    </alternativeName>
    <alternativeName>
        <fullName evidence="7">Chromosome loss protein 1</fullName>
    </alternativeName>
    <alternativeName>
        <fullName evidence="8 9">DNA 5'-3' helicase CHL1</fullName>
    </alternativeName>
</protein>
<evidence type="ECO:0000256" key="5">
    <source>
        <dbReference type="ARBA" id="ARBA00022840"/>
    </source>
</evidence>
<evidence type="ECO:0000313" key="14">
    <source>
        <dbReference type="Proteomes" id="UP000308092"/>
    </source>
</evidence>
<gene>
    <name evidence="13" type="ORF">EYZ11_005052</name>
</gene>
<keyword evidence="3" id="KW-0547">Nucleotide-binding</keyword>
<feature type="domain" description="Helicase ATP-binding" evidence="12">
    <location>
        <begin position="4"/>
        <end position="288"/>
    </location>
</feature>
<evidence type="ECO:0000256" key="11">
    <source>
        <dbReference type="SAM" id="MobiDB-lite"/>
    </source>
</evidence>
<keyword evidence="14" id="KW-1185">Reference proteome</keyword>
<evidence type="ECO:0000256" key="7">
    <source>
        <dbReference type="ARBA" id="ARBA00029709"/>
    </source>
</evidence>
<keyword evidence="5" id="KW-0067">ATP-binding</keyword>
<dbReference type="PANTHER" id="PTHR11472">
    <property type="entry name" value="DNA REPAIR DEAD HELICASE RAD3/XP-D SUBFAMILY MEMBER"/>
    <property type="match status" value="1"/>
</dbReference>
<evidence type="ECO:0000256" key="6">
    <source>
        <dbReference type="ARBA" id="ARBA00023306"/>
    </source>
</evidence>
<dbReference type="InterPro" id="IPR006554">
    <property type="entry name" value="Helicase-like_DEXD_c2"/>
</dbReference>
<dbReference type="Proteomes" id="UP000308092">
    <property type="component" value="Unassembled WGS sequence"/>
</dbReference>
<dbReference type="AlphaFoldDB" id="A0A4S3JLB0"/>